<dbReference type="AlphaFoldDB" id="A0A251T9N4"/>
<organism evidence="1 2">
    <name type="scientific">Helianthus annuus</name>
    <name type="common">Common sunflower</name>
    <dbReference type="NCBI Taxonomy" id="4232"/>
    <lineage>
        <taxon>Eukaryota</taxon>
        <taxon>Viridiplantae</taxon>
        <taxon>Streptophyta</taxon>
        <taxon>Embryophyta</taxon>
        <taxon>Tracheophyta</taxon>
        <taxon>Spermatophyta</taxon>
        <taxon>Magnoliopsida</taxon>
        <taxon>eudicotyledons</taxon>
        <taxon>Gunneridae</taxon>
        <taxon>Pentapetalae</taxon>
        <taxon>asterids</taxon>
        <taxon>campanulids</taxon>
        <taxon>Asterales</taxon>
        <taxon>Asteraceae</taxon>
        <taxon>Asteroideae</taxon>
        <taxon>Heliantheae alliance</taxon>
        <taxon>Heliantheae</taxon>
        <taxon>Helianthus</taxon>
    </lineage>
</organism>
<protein>
    <submittedName>
        <fullName evidence="1">Uncharacterized protein</fullName>
    </submittedName>
</protein>
<accession>A0A251T9N4</accession>
<name>A0A251T9N4_HELAN</name>
<sequence>MCGRRALLVAKDKNPKISKAYSKTIQIKAESSPLLSYQSLLQMLKNDSCISSRTIHIIKVKHFNFLFVVKTVGF</sequence>
<evidence type="ECO:0000313" key="1">
    <source>
        <dbReference type="EMBL" id="OTG07362.1"/>
    </source>
</evidence>
<dbReference type="EMBL" id="CM007900">
    <property type="protein sequence ID" value="OTG07362.1"/>
    <property type="molecule type" value="Genomic_DNA"/>
</dbReference>
<proteinExistence type="predicted"/>
<keyword evidence="2" id="KW-1185">Reference proteome</keyword>
<dbReference type="Proteomes" id="UP000215914">
    <property type="component" value="Chromosome 11"/>
</dbReference>
<reference evidence="2" key="1">
    <citation type="journal article" date="2017" name="Nature">
        <title>The sunflower genome provides insights into oil metabolism, flowering and Asterid evolution.</title>
        <authorList>
            <person name="Badouin H."/>
            <person name="Gouzy J."/>
            <person name="Grassa C.J."/>
            <person name="Murat F."/>
            <person name="Staton S.E."/>
            <person name="Cottret L."/>
            <person name="Lelandais-Briere C."/>
            <person name="Owens G.L."/>
            <person name="Carrere S."/>
            <person name="Mayjonade B."/>
            <person name="Legrand L."/>
            <person name="Gill N."/>
            <person name="Kane N.C."/>
            <person name="Bowers J.E."/>
            <person name="Hubner S."/>
            <person name="Bellec A."/>
            <person name="Berard A."/>
            <person name="Berges H."/>
            <person name="Blanchet N."/>
            <person name="Boniface M.C."/>
            <person name="Brunel D."/>
            <person name="Catrice O."/>
            <person name="Chaidir N."/>
            <person name="Claudel C."/>
            <person name="Donnadieu C."/>
            <person name="Faraut T."/>
            <person name="Fievet G."/>
            <person name="Helmstetter N."/>
            <person name="King M."/>
            <person name="Knapp S.J."/>
            <person name="Lai Z."/>
            <person name="Le Paslier M.C."/>
            <person name="Lippi Y."/>
            <person name="Lorenzon L."/>
            <person name="Mandel J.R."/>
            <person name="Marage G."/>
            <person name="Marchand G."/>
            <person name="Marquand E."/>
            <person name="Bret-Mestries E."/>
            <person name="Morien E."/>
            <person name="Nambeesan S."/>
            <person name="Nguyen T."/>
            <person name="Pegot-Espagnet P."/>
            <person name="Pouilly N."/>
            <person name="Raftis F."/>
            <person name="Sallet E."/>
            <person name="Schiex T."/>
            <person name="Thomas J."/>
            <person name="Vandecasteele C."/>
            <person name="Vares D."/>
            <person name="Vear F."/>
            <person name="Vautrin S."/>
            <person name="Crespi M."/>
            <person name="Mangin B."/>
            <person name="Burke J.M."/>
            <person name="Salse J."/>
            <person name="Munos S."/>
            <person name="Vincourt P."/>
            <person name="Rieseberg L.H."/>
            <person name="Langlade N.B."/>
        </authorList>
    </citation>
    <scope>NUCLEOTIDE SEQUENCE [LARGE SCALE GENOMIC DNA]</scope>
    <source>
        <strain evidence="2">cv. SF193</strain>
    </source>
</reference>
<evidence type="ECO:0000313" key="2">
    <source>
        <dbReference type="Proteomes" id="UP000215914"/>
    </source>
</evidence>
<dbReference type="InParanoid" id="A0A251T9N4"/>
<gene>
    <name evidence="1" type="ORF">HannXRQ_Chr11g0329571</name>
</gene>